<dbReference type="GO" id="GO:0016740">
    <property type="term" value="F:transferase activity"/>
    <property type="evidence" value="ECO:0007669"/>
    <property type="project" value="UniProtKB-KW"/>
</dbReference>
<evidence type="ECO:0000313" key="1">
    <source>
        <dbReference type="EMBL" id="HGK23435.1"/>
    </source>
</evidence>
<dbReference type="RefSeq" id="WP_012547799.1">
    <property type="nucleotide sequence ID" value="NZ_VTFL01000004.1"/>
</dbReference>
<proteinExistence type="predicted"/>
<dbReference type="GO" id="GO:0005975">
    <property type="term" value="P:carbohydrate metabolic process"/>
    <property type="evidence" value="ECO:0007669"/>
    <property type="project" value="InterPro"/>
</dbReference>
<dbReference type="EMBL" id="DTDV01000007">
    <property type="protein sequence ID" value="HGK23435.1"/>
    <property type="molecule type" value="Genomic_DNA"/>
</dbReference>
<dbReference type="SUPFAM" id="SSF48208">
    <property type="entry name" value="Six-hairpin glycosidases"/>
    <property type="match status" value="1"/>
</dbReference>
<organism evidence="1">
    <name type="scientific">Dictyoglomus thermophilum</name>
    <dbReference type="NCBI Taxonomy" id="14"/>
    <lineage>
        <taxon>Bacteria</taxon>
        <taxon>Pseudomonadati</taxon>
        <taxon>Dictyoglomota</taxon>
        <taxon>Dictyoglomia</taxon>
        <taxon>Dictyoglomales</taxon>
        <taxon>Dictyoglomaceae</taxon>
        <taxon>Dictyoglomus</taxon>
    </lineage>
</organism>
<accession>A0A7V4DX66</accession>
<protein>
    <submittedName>
        <fullName evidence="1">Glycosyltransferase</fullName>
    </submittedName>
</protein>
<comment type="caution">
    <text evidence="1">The sequence shown here is derived from an EMBL/GenBank/DDBJ whole genome shotgun (WGS) entry which is preliminary data.</text>
</comment>
<dbReference type="InterPro" id="IPR008928">
    <property type="entry name" value="6-hairpin_glycosidase_sf"/>
</dbReference>
<keyword evidence="1" id="KW-0808">Transferase</keyword>
<gene>
    <name evidence="1" type="ORF">ENU78_03125</name>
</gene>
<dbReference type="OMA" id="RREHGYC"/>
<dbReference type="AlphaFoldDB" id="A0A7V4DX66"/>
<reference evidence="1" key="1">
    <citation type="journal article" date="2020" name="mSystems">
        <title>Genome- and Community-Level Interaction Insights into Carbon Utilization and Element Cycling Functions of Hydrothermarchaeota in Hydrothermal Sediment.</title>
        <authorList>
            <person name="Zhou Z."/>
            <person name="Liu Y."/>
            <person name="Xu W."/>
            <person name="Pan J."/>
            <person name="Luo Z.H."/>
            <person name="Li M."/>
        </authorList>
    </citation>
    <scope>NUCLEOTIDE SEQUENCE [LARGE SCALE GENOMIC DNA]</scope>
    <source>
        <strain evidence="1">SpSt-70</strain>
    </source>
</reference>
<sequence length="353" mass="41244">MELLYPRVDHLFRLTDDTGILQHSKFSVPDPRFGYTTDDNSRALIVATMLYKQYREERYLELIYKYSSFILNAQTYKGNFRNFMSYDRKFLEEEGSEDCFGRVVWSLGVGIATKEVPLGVRNLYKELLSRSLKYIEELRSPRSKAYTILGLYYANKDISLSSLGLTEYIDWLAKSLVRQFRENSDTDWRWFEDIMAYSNAILPLSLLVAYKMLRDNDFKDVAIESMEFLEKIVFRYGYFKPIGCNGWYVRGGKIAEFDEQPIEASEMILLYKEAYEQFKDIRYVNKAKETFMWFHGRNSKGVNMIDTESGGCFDGINEYGVNLNQGAESIISYLMAYLTMKEIVSLKKEAAIC</sequence>
<name>A0A7V4DX66_DICTH</name>